<dbReference type="NCBIfam" id="TIGR03399">
    <property type="entry name" value="RNA_3prim_cycl"/>
    <property type="match status" value="1"/>
</dbReference>
<name>A0A3E0X1T6_9GAMM</name>
<dbReference type="PANTHER" id="PTHR11096:SF0">
    <property type="entry name" value="RNA 3'-TERMINAL PHOSPHATE CYCLASE"/>
    <property type="match status" value="1"/>
</dbReference>
<evidence type="ECO:0000256" key="2">
    <source>
        <dbReference type="ARBA" id="ARBA00022598"/>
    </source>
</evidence>
<accession>A0A3E0X1T6</accession>
<reference evidence="10" key="1">
    <citation type="submission" date="2017-05" db="EMBL/GenBank/DDBJ databases">
        <authorList>
            <person name="Sharma S."/>
            <person name="Sidhu C."/>
            <person name="Pinnaka A.K."/>
        </authorList>
    </citation>
    <scope>NUCLEOTIDE SEQUENCE [LARGE SCALE GENOMIC DNA]</scope>
    <source>
        <strain evidence="10">AK93</strain>
    </source>
</reference>
<comment type="caution">
    <text evidence="9">The sequence shown here is derived from an EMBL/GenBank/DDBJ whole genome shotgun (WGS) entry which is preliminary data.</text>
</comment>
<dbReference type="InterPro" id="IPR036553">
    <property type="entry name" value="RPTC_insert"/>
</dbReference>
<evidence type="ECO:0000256" key="4">
    <source>
        <dbReference type="ARBA" id="ARBA00024481"/>
    </source>
</evidence>
<feature type="domain" description="RNA 3'-terminal phosphate cyclase insert" evidence="8">
    <location>
        <begin position="181"/>
        <end position="273"/>
    </location>
</feature>
<sequence length="337" mass="36472">MRTIEIDGSEGEGGGQILRTSLTLAMLYGLSISLTNIRRNRSKPGLMRQHLACVNAAQAICNAEVSGAELGSQALRFEPGAVAAGNYHFDVGSAGSTTLVFQTVFLPLLNASGASKVRFTGGTHNPMAPPLTFLTAAFLPLLKAMGAKLEIDIERWGYFPAGGGQWVASLSPGPLHPIQITDRGELVHSRVTAYLSNIRHEVAEREIHSYRKMCRLADTTYDIRYPKATCPGNLLSHELQFRNVQLCFAELGKHRLRAERVAENLAHRVSRHLDGDAALCEHLADQIMLPMVAAGGGSFSCGPLSSHAQTNSALIERLTGHRIAREMQGNKQVLTLG</sequence>
<comment type="catalytic activity">
    <reaction evidence="4 5">
        <text>a 3'-end 3'-phospho-ribonucleotide-RNA + ATP = a 3'-end 2',3'-cyclophospho-ribonucleotide-RNA + AMP + diphosphate</text>
        <dbReference type="Rhea" id="RHEA:23976"/>
        <dbReference type="Rhea" id="RHEA-COMP:10463"/>
        <dbReference type="Rhea" id="RHEA-COMP:10464"/>
        <dbReference type="ChEBI" id="CHEBI:30616"/>
        <dbReference type="ChEBI" id="CHEBI:33019"/>
        <dbReference type="ChEBI" id="CHEBI:83062"/>
        <dbReference type="ChEBI" id="CHEBI:83064"/>
        <dbReference type="ChEBI" id="CHEBI:456215"/>
        <dbReference type="EC" id="6.5.1.4"/>
    </reaction>
</comment>
<comment type="similarity">
    <text evidence="1 5">Belongs to the RNA 3'-terminal cyclase family. Type 1 subfamily.</text>
</comment>
<feature type="domain" description="RNA 3'-terminal phosphate cyclase" evidence="7">
    <location>
        <begin position="11"/>
        <end position="323"/>
    </location>
</feature>
<feature type="binding site" evidence="5">
    <location>
        <begin position="282"/>
        <end position="286"/>
    </location>
    <ligand>
        <name>ATP</name>
        <dbReference type="ChEBI" id="CHEBI:30616"/>
    </ligand>
</feature>
<dbReference type="HAMAP" id="MF_00200">
    <property type="entry name" value="RTC"/>
    <property type="match status" value="1"/>
</dbReference>
<dbReference type="Gene3D" id="3.65.10.20">
    <property type="entry name" value="RNA 3'-terminal phosphate cyclase domain"/>
    <property type="match status" value="1"/>
</dbReference>
<dbReference type="GO" id="GO:0005737">
    <property type="term" value="C:cytoplasm"/>
    <property type="evidence" value="ECO:0007669"/>
    <property type="project" value="UniProtKB-SubCell"/>
</dbReference>
<dbReference type="PANTHER" id="PTHR11096">
    <property type="entry name" value="RNA 3' TERMINAL PHOSPHATE CYCLASE"/>
    <property type="match status" value="1"/>
</dbReference>
<dbReference type="Proteomes" id="UP000256763">
    <property type="component" value="Unassembled WGS sequence"/>
</dbReference>
<comment type="function">
    <text evidence="5">Catalyzes the conversion of 3'-phosphate to a 2',3'-cyclic phosphodiester at the end of RNA. The mechanism of action of the enzyme occurs in 3 steps: (A) adenylation of the enzyme by ATP; (B) transfer of adenylate to an RNA-N3'P to produce RNA-N3'PP5'A; (C) and attack of the adjacent 2'-hydroxyl on the 3'-phosphorus in the diester linkage to produce the cyclic end product. The biological role of this enzyme is unknown but it is likely to function in some aspects of cellular RNA processing.</text>
</comment>
<comment type="subcellular location">
    <subcellularLocation>
        <location evidence="5">Cytoplasm</location>
    </subcellularLocation>
</comment>
<dbReference type="InterPro" id="IPR013791">
    <property type="entry name" value="RNA3'-term_phos_cycl_insert"/>
</dbReference>
<keyword evidence="5" id="KW-0963">Cytoplasm</keyword>
<dbReference type="NCBIfam" id="NF003246">
    <property type="entry name" value="PRK04204.1-2"/>
    <property type="match status" value="1"/>
</dbReference>
<evidence type="ECO:0000313" key="9">
    <source>
        <dbReference type="EMBL" id="RFA39623.1"/>
    </source>
</evidence>
<keyword evidence="10" id="KW-1185">Reference proteome</keyword>
<organism evidence="9 10">
    <name type="scientific">Alkalilimnicola ehrlichii</name>
    <dbReference type="NCBI Taxonomy" id="351052"/>
    <lineage>
        <taxon>Bacteria</taxon>
        <taxon>Pseudomonadati</taxon>
        <taxon>Pseudomonadota</taxon>
        <taxon>Gammaproteobacteria</taxon>
        <taxon>Chromatiales</taxon>
        <taxon>Ectothiorhodospiraceae</taxon>
        <taxon>Alkalilimnicola</taxon>
    </lineage>
</organism>
<dbReference type="InterPro" id="IPR000228">
    <property type="entry name" value="RNA3'_term_phos_cyc"/>
</dbReference>
<evidence type="ECO:0000313" key="10">
    <source>
        <dbReference type="Proteomes" id="UP000256763"/>
    </source>
</evidence>
<dbReference type="PIRSF" id="PIRSF005378">
    <property type="entry name" value="RNA3'_term_phos_cycl_euk"/>
    <property type="match status" value="1"/>
</dbReference>
<evidence type="ECO:0000256" key="6">
    <source>
        <dbReference type="NCBIfam" id="TIGR03399"/>
    </source>
</evidence>
<dbReference type="AlphaFoldDB" id="A0A3E0X1T6"/>
<gene>
    <name evidence="5" type="primary">rtcA</name>
    <name evidence="9" type="ORF">CAL65_00520</name>
</gene>
<dbReference type="InterPro" id="IPR017770">
    <property type="entry name" value="RNA3'_term_phos_cyc_type_1"/>
</dbReference>
<keyword evidence="2 5" id="KW-0436">Ligase</keyword>
<evidence type="ECO:0000259" key="7">
    <source>
        <dbReference type="Pfam" id="PF01137"/>
    </source>
</evidence>
<evidence type="ECO:0000256" key="1">
    <source>
        <dbReference type="ARBA" id="ARBA00009206"/>
    </source>
</evidence>
<dbReference type="Gene3D" id="3.30.360.20">
    <property type="entry name" value="RNA 3'-terminal phosphate cyclase, insert domain"/>
    <property type="match status" value="1"/>
</dbReference>
<dbReference type="Pfam" id="PF01137">
    <property type="entry name" value="RTC"/>
    <property type="match status" value="1"/>
</dbReference>
<proteinExistence type="inferred from homology"/>
<keyword evidence="5" id="KW-0067">ATP-binding</keyword>
<evidence type="ECO:0000256" key="3">
    <source>
        <dbReference type="ARBA" id="ARBA00022741"/>
    </source>
</evidence>
<dbReference type="SUPFAM" id="SSF55205">
    <property type="entry name" value="EPT/RTPC-like"/>
    <property type="match status" value="1"/>
</dbReference>
<evidence type="ECO:0000259" key="8">
    <source>
        <dbReference type="Pfam" id="PF05189"/>
    </source>
</evidence>
<dbReference type="OrthoDB" id="9789235at2"/>
<dbReference type="GO" id="GO:0006396">
    <property type="term" value="P:RNA processing"/>
    <property type="evidence" value="ECO:0007669"/>
    <property type="project" value="UniProtKB-UniRule"/>
</dbReference>
<dbReference type="EMBL" id="NFZW01000001">
    <property type="protein sequence ID" value="RFA39623.1"/>
    <property type="molecule type" value="Genomic_DNA"/>
</dbReference>
<dbReference type="GO" id="GO:0003963">
    <property type="term" value="F:RNA-3'-phosphate cyclase activity"/>
    <property type="evidence" value="ECO:0007669"/>
    <property type="project" value="UniProtKB-UniRule"/>
</dbReference>
<protein>
    <recommendedName>
        <fullName evidence="5 6">RNA 3'-terminal phosphate cyclase</fullName>
        <shortName evidence="5">RNA cyclase</shortName>
        <shortName evidence="5">RNA-3'-phosphate cyclase</shortName>
        <ecNumber evidence="5 6">6.5.1.4</ecNumber>
    </recommendedName>
</protein>
<dbReference type="InterPro" id="IPR023797">
    <property type="entry name" value="RNA3'_phos_cyclase_dom"/>
</dbReference>
<dbReference type="InterPro" id="IPR037136">
    <property type="entry name" value="RNA3'_phos_cyclase_dom_sf"/>
</dbReference>
<feature type="binding site" evidence="5">
    <location>
        <position position="102"/>
    </location>
    <ligand>
        <name>ATP</name>
        <dbReference type="ChEBI" id="CHEBI:30616"/>
    </ligand>
</feature>
<keyword evidence="3 5" id="KW-0547">Nucleotide-binding</keyword>
<feature type="active site" description="Tele-AMP-histidine intermediate" evidence="5">
    <location>
        <position position="307"/>
    </location>
</feature>
<dbReference type="SUPFAM" id="SSF52913">
    <property type="entry name" value="RNA 3'-terminal phosphate cyclase, RPTC, insert domain"/>
    <property type="match status" value="1"/>
</dbReference>
<dbReference type="Pfam" id="PF05189">
    <property type="entry name" value="RTC_insert"/>
    <property type="match status" value="1"/>
</dbReference>
<dbReference type="EC" id="6.5.1.4" evidence="5 6"/>
<dbReference type="InterPro" id="IPR013792">
    <property type="entry name" value="RNA3'P_cycl/enolpyr_Trfase_a/b"/>
</dbReference>
<evidence type="ECO:0000256" key="5">
    <source>
        <dbReference type="HAMAP-Rule" id="MF_00200"/>
    </source>
</evidence>
<dbReference type="GO" id="GO:0005524">
    <property type="term" value="F:ATP binding"/>
    <property type="evidence" value="ECO:0007669"/>
    <property type="project" value="UniProtKB-KW"/>
</dbReference>